<dbReference type="Proteomes" id="UP000568380">
    <property type="component" value="Unassembled WGS sequence"/>
</dbReference>
<comment type="similarity">
    <text evidence="18">Belongs to the NnrE/AIBP family.</text>
</comment>
<comment type="cofactor">
    <cofactor evidence="18 19">
        <name>K(+)</name>
        <dbReference type="ChEBI" id="CHEBI:29103"/>
    </cofactor>
    <text evidence="18 19">Binds 1 potassium ion per subunit.</text>
</comment>
<evidence type="ECO:0000256" key="6">
    <source>
        <dbReference type="ARBA" id="ARBA00022741"/>
    </source>
</evidence>
<dbReference type="SUPFAM" id="SSF53613">
    <property type="entry name" value="Ribokinase-like"/>
    <property type="match status" value="1"/>
</dbReference>
<dbReference type="NCBIfam" id="TIGR00196">
    <property type="entry name" value="yjeF_cterm"/>
    <property type="match status" value="1"/>
</dbReference>
<feature type="binding site" evidence="18">
    <location>
        <position position="59"/>
    </location>
    <ligand>
        <name>K(+)</name>
        <dbReference type="ChEBI" id="CHEBI:29103"/>
    </ligand>
</feature>
<comment type="cofactor">
    <cofactor evidence="17">
        <name>Mg(2+)</name>
        <dbReference type="ChEBI" id="CHEBI:18420"/>
    </cofactor>
</comment>
<feature type="binding site" evidence="17">
    <location>
        <position position="422"/>
    </location>
    <ligand>
        <name>(6S)-NADPHX</name>
        <dbReference type="ChEBI" id="CHEBI:64076"/>
    </ligand>
</feature>
<feature type="binding site" evidence="17">
    <location>
        <begin position="392"/>
        <end position="396"/>
    </location>
    <ligand>
        <name>AMP</name>
        <dbReference type="ChEBI" id="CHEBI:456215"/>
    </ligand>
</feature>
<keyword evidence="22" id="KW-0418">Kinase</keyword>
<evidence type="ECO:0000256" key="10">
    <source>
        <dbReference type="ARBA" id="ARBA00023027"/>
    </source>
</evidence>
<dbReference type="Gene3D" id="3.40.1190.20">
    <property type="match status" value="1"/>
</dbReference>
<evidence type="ECO:0000256" key="12">
    <source>
        <dbReference type="ARBA" id="ARBA00023239"/>
    </source>
</evidence>
<dbReference type="InterPro" id="IPR004443">
    <property type="entry name" value="YjeF_N_dom"/>
</dbReference>
<proteinExistence type="inferred from homology"/>
<keyword evidence="13" id="KW-0511">Multifunctional enzyme</keyword>
<dbReference type="InterPro" id="IPR036652">
    <property type="entry name" value="YjeF_N_dom_sf"/>
</dbReference>
<dbReference type="Pfam" id="PF01256">
    <property type="entry name" value="Carb_kinase"/>
    <property type="match status" value="1"/>
</dbReference>
<dbReference type="HAMAP" id="MF_01965">
    <property type="entry name" value="NADHX_dehydratase"/>
    <property type="match status" value="1"/>
</dbReference>
<keyword evidence="22" id="KW-0808">Transferase</keyword>
<evidence type="ECO:0000256" key="11">
    <source>
        <dbReference type="ARBA" id="ARBA00023235"/>
    </source>
</evidence>
<keyword evidence="11 18" id="KW-0413">Isomerase</keyword>
<dbReference type="GO" id="GO:0016301">
    <property type="term" value="F:kinase activity"/>
    <property type="evidence" value="ECO:0007669"/>
    <property type="project" value="UniProtKB-KW"/>
</dbReference>
<keyword evidence="23" id="KW-1185">Reference proteome</keyword>
<feature type="binding site" evidence="18">
    <location>
        <position position="151"/>
    </location>
    <ligand>
        <name>K(+)</name>
        <dbReference type="ChEBI" id="CHEBI:29103"/>
    </ligand>
</feature>
<dbReference type="CDD" id="cd01171">
    <property type="entry name" value="YXKO-related"/>
    <property type="match status" value="1"/>
</dbReference>
<dbReference type="EMBL" id="JACHIN010000001">
    <property type="protein sequence ID" value="MBB5075071.1"/>
    <property type="molecule type" value="Genomic_DNA"/>
</dbReference>
<dbReference type="GO" id="GO:0046496">
    <property type="term" value="P:nicotinamide nucleotide metabolic process"/>
    <property type="evidence" value="ECO:0007669"/>
    <property type="project" value="UniProtKB-UniRule"/>
</dbReference>
<feature type="binding site" evidence="18">
    <location>
        <position position="148"/>
    </location>
    <ligand>
        <name>(6S)-NADPHX</name>
        <dbReference type="ChEBI" id="CHEBI:64076"/>
    </ligand>
</feature>
<dbReference type="GO" id="GO:0005524">
    <property type="term" value="F:ATP binding"/>
    <property type="evidence" value="ECO:0007669"/>
    <property type="project" value="UniProtKB-UniRule"/>
</dbReference>
<dbReference type="HAMAP" id="MF_01966">
    <property type="entry name" value="NADHX_epimerase"/>
    <property type="match status" value="1"/>
</dbReference>
<evidence type="ECO:0000259" key="21">
    <source>
        <dbReference type="PROSITE" id="PS51385"/>
    </source>
</evidence>
<dbReference type="GO" id="GO:0052856">
    <property type="term" value="F:NAD(P)HX epimerase activity"/>
    <property type="evidence" value="ECO:0007669"/>
    <property type="project" value="UniProtKB-UniRule"/>
</dbReference>
<feature type="binding site" evidence="18">
    <location>
        <position position="130"/>
    </location>
    <ligand>
        <name>(6S)-NADPHX</name>
        <dbReference type="ChEBI" id="CHEBI:64076"/>
    </ligand>
</feature>
<dbReference type="GO" id="GO:0052855">
    <property type="term" value="F:ADP-dependent NAD(P)H-hydrate dehydratase activity"/>
    <property type="evidence" value="ECO:0007669"/>
    <property type="project" value="UniProtKB-UniRule"/>
</dbReference>
<evidence type="ECO:0000256" key="19">
    <source>
        <dbReference type="PIRNR" id="PIRNR017184"/>
    </source>
</evidence>
<sequence length="479" mass="48363">MLTAYTADQIRAAEQALMARLPDGTLMERAAAGLAACCAAMLGRVYGARVVLLVGSGDNGGDALYAGVRLARRGAQVEAVLAGSKVHEAGLAALRQAGGRVRGIEAVDRADLVVDGLVGIGVTGALREPYAKAVARANQGPGLVVAVDVPSGVDASTGRVPGAAIQAHVTVTMGACKTGLLIDPGAGYTGRLELVDIGLGAYLPDPDVAALTDGDVADLLPEPGAESDKYRRGVVGVAAGSEEYTGAAVLAVGGALHAGAGMVRYVGTAAPVAQVRSHWPEAVITELREPSLDGVGRVQAWVLGPGLGTGDFAHELARRVLASDVPVLVDADALTLVSRDPTLLRRSAPVLITPHAGELARLMRVPRERVEASRLEHARRAAADLGVTVLLKGSTTLVAEQDRPVRVNRTGTPALATGGTGDVLAGVAGALLAQGLSCYDAGSCGAYLHGLAGRLAADGAPLVTADVAAAIPAAIRSLS</sequence>
<dbReference type="EC" id="5.1.99.6" evidence="19"/>
<keyword evidence="7 17" id="KW-0067">ATP-binding</keyword>
<dbReference type="PANTHER" id="PTHR12592:SF0">
    <property type="entry name" value="ATP-DEPENDENT (S)-NAD(P)H-HYDRATE DEHYDRATASE"/>
    <property type="match status" value="1"/>
</dbReference>
<reference evidence="22 23" key="1">
    <citation type="submission" date="2020-08" db="EMBL/GenBank/DDBJ databases">
        <title>Genomic Encyclopedia of Type Strains, Phase IV (KMG-IV): sequencing the most valuable type-strain genomes for metagenomic binning, comparative biology and taxonomic classification.</title>
        <authorList>
            <person name="Goeker M."/>
        </authorList>
    </citation>
    <scope>NUCLEOTIDE SEQUENCE [LARGE SCALE GENOMIC DNA]</scope>
    <source>
        <strain evidence="22 23">DSM 45385</strain>
    </source>
</reference>
<comment type="function">
    <text evidence="14 19">Bifunctional enzyme that catalyzes the epimerization of the S- and R-forms of NAD(P)HX and the dehydration of the S-form of NAD(P)HX at the expense of ADP, which is converted to AMP. This allows the repair of both epimers of NAD(P)HX, a damaged form of NAD(P)H that is a result of enzymatic or heat-dependent hydration.</text>
</comment>
<feature type="binding site" evidence="18">
    <location>
        <begin position="58"/>
        <end position="62"/>
    </location>
    <ligand>
        <name>(6S)-NADPHX</name>
        <dbReference type="ChEBI" id="CHEBI:64076"/>
    </ligand>
</feature>
<accession>A0A7W8EDA6</accession>
<feature type="binding site" evidence="18">
    <location>
        <position position="115"/>
    </location>
    <ligand>
        <name>K(+)</name>
        <dbReference type="ChEBI" id="CHEBI:29103"/>
    </ligand>
</feature>
<dbReference type="PROSITE" id="PS51383">
    <property type="entry name" value="YJEF_C_3"/>
    <property type="match status" value="1"/>
</dbReference>
<dbReference type="InterPro" id="IPR000631">
    <property type="entry name" value="CARKD"/>
</dbReference>
<feature type="binding site" evidence="17">
    <location>
        <position position="421"/>
    </location>
    <ligand>
        <name>AMP</name>
        <dbReference type="ChEBI" id="CHEBI:456215"/>
    </ligand>
</feature>
<dbReference type="InterPro" id="IPR029056">
    <property type="entry name" value="Ribokinase-like"/>
</dbReference>
<dbReference type="NCBIfam" id="TIGR00197">
    <property type="entry name" value="yjeF_nterm"/>
    <property type="match status" value="1"/>
</dbReference>
<evidence type="ECO:0000256" key="13">
    <source>
        <dbReference type="ARBA" id="ARBA00023268"/>
    </source>
</evidence>
<evidence type="ECO:0000256" key="16">
    <source>
        <dbReference type="ARBA" id="ARBA00049209"/>
    </source>
</evidence>
<organism evidence="22 23">
    <name type="scientific">Nonomuraea endophytica</name>
    <dbReference type="NCBI Taxonomy" id="714136"/>
    <lineage>
        <taxon>Bacteria</taxon>
        <taxon>Bacillati</taxon>
        <taxon>Actinomycetota</taxon>
        <taxon>Actinomycetes</taxon>
        <taxon>Streptosporangiales</taxon>
        <taxon>Streptosporangiaceae</taxon>
        <taxon>Nonomuraea</taxon>
    </lineage>
</organism>
<feature type="domain" description="YjeF N-terminal" evidence="21">
    <location>
        <begin position="10"/>
        <end position="205"/>
    </location>
</feature>
<dbReference type="RefSeq" id="WP_184958033.1">
    <property type="nucleotide sequence ID" value="NZ_JACHIN010000001.1"/>
</dbReference>
<dbReference type="Gene3D" id="3.40.50.10260">
    <property type="entry name" value="YjeF N-terminal domain"/>
    <property type="match status" value="1"/>
</dbReference>
<keyword evidence="10 17" id="KW-0520">NAD</keyword>
<evidence type="ECO:0000313" key="22">
    <source>
        <dbReference type="EMBL" id="MBB5075071.1"/>
    </source>
</evidence>
<gene>
    <name evidence="18" type="primary">nnrE</name>
    <name evidence="17" type="synonym">nnrD</name>
    <name evidence="22" type="ORF">HNR40_000517</name>
</gene>
<evidence type="ECO:0000256" key="7">
    <source>
        <dbReference type="ARBA" id="ARBA00022840"/>
    </source>
</evidence>
<dbReference type="GO" id="GO:0046872">
    <property type="term" value="F:metal ion binding"/>
    <property type="evidence" value="ECO:0007669"/>
    <property type="project" value="UniProtKB-UniRule"/>
</dbReference>
<comment type="catalytic activity">
    <reaction evidence="2 18 19">
        <text>(6R)-NADPHX = (6S)-NADPHX</text>
        <dbReference type="Rhea" id="RHEA:32227"/>
        <dbReference type="ChEBI" id="CHEBI:64076"/>
        <dbReference type="ChEBI" id="CHEBI:64077"/>
        <dbReference type="EC" id="5.1.99.6"/>
    </reaction>
</comment>
<evidence type="ECO:0000256" key="9">
    <source>
        <dbReference type="ARBA" id="ARBA00022958"/>
    </source>
</evidence>
<keyword evidence="9 18" id="KW-0630">Potassium</keyword>
<feature type="binding site" evidence="17">
    <location>
        <position position="247"/>
    </location>
    <ligand>
        <name>(6S)-NADPHX</name>
        <dbReference type="ChEBI" id="CHEBI:64076"/>
    </ligand>
</feature>
<keyword evidence="6 17" id="KW-0547">Nucleotide-binding</keyword>
<evidence type="ECO:0000256" key="1">
    <source>
        <dbReference type="ARBA" id="ARBA00000013"/>
    </source>
</evidence>
<comment type="caution">
    <text evidence="22">The sequence shown here is derived from an EMBL/GenBank/DDBJ whole genome shotgun (WGS) entry which is preliminary data.</text>
</comment>
<dbReference type="EC" id="4.2.1.136" evidence="19"/>
<dbReference type="GO" id="GO:0110051">
    <property type="term" value="P:metabolite repair"/>
    <property type="evidence" value="ECO:0007669"/>
    <property type="project" value="TreeGrafter"/>
</dbReference>
<feature type="binding site" evidence="17">
    <location>
        <position position="355"/>
    </location>
    <ligand>
        <name>(6S)-NADPHX</name>
        <dbReference type="ChEBI" id="CHEBI:64076"/>
    </ligand>
</feature>
<dbReference type="Pfam" id="PF03853">
    <property type="entry name" value="YjeF_N"/>
    <property type="match status" value="1"/>
</dbReference>
<name>A0A7W8EDA6_9ACTN</name>
<keyword evidence="8 17" id="KW-0521">NADP</keyword>
<protein>
    <recommendedName>
        <fullName evidence="19">Bifunctional NAD(P)H-hydrate repair enzyme</fullName>
    </recommendedName>
    <alternativeName>
        <fullName evidence="19">Nicotinamide nucleotide repair protein</fullName>
    </alternativeName>
    <domain>
        <recommendedName>
            <fullName evidence="19">ADP-dependent (S)-NAD(P)H-hydrate dehydratase</fullName>
            <ecNumber evidence="19">4.2.1.136</ecNumber>
        </recommendedName>
        <alternativeName>
            <fullName evidence="19">ADP-dependent NAD(P)HX dehydratase</fullName>
        </alternativeName>
    </domain>
    <domain>
        <recommendedName>
            <fullName evidence="19">NAD(P)H-hydrate epimerase</fullName>
            <ecNumber evidence="19">5.1.99.6</ecNumber>
        </recommendedName>
    </domain>
</protein>
<evidence type="ECO:0000256" key="15">
    <source>
        <dbReference type="ARBA" id="ARBA00048238"/>
    </source>
</evidence>
<keyword evidence="12 17" id="KW-0456">Lyase</keyword>
<evidence type="ECO:0000313" key="23">
    <source>
        <dbReference type="Proteomes" id="UP000568380"/>
    </source>
</evidence>
<comment type="function">
    <text evidence="17">Catalyzes the dehydration of the S-form of NAD(P)HX at the expense of ADP, which is converted to AMP. Together with NAD(P)HX epimerase, which catalyzes the epimerization of the S- and R-forms, the enzyme allows the repair of both epimers of NAD(P)HX, a damaged form of NAD(P)H that is a result of enzymatic or heat-dependent hydration.</text>
</comment>
<comment type="catalytic activity">
    <reaction evidence="15 17 19">
        <text>(6S)-NADHX + ADP = AMP + phosphate + NADH + H(+)</text>
        <dbReference type="Rhea" id="RHEA:32223"/>
        <dbReference type="ChEBI" id="CHEBI:15378"/>
        <dbReference type="ChEBI" id="CHEBI:43474"/>
        <dbReference type="ChEBI" id="CHEBI:57945"/>
        <dbReference type="ChEBI" id="CHEBI:64074"/>
        <dbReference type="ChEBI" id="CHEBI:456215"/>
        <dbReference type="ChEBI" id="CHEBI:456216"/>
        <dbReference type="EC" id="4.2.1.136"/>
    </reaction>
</comment>
<feature type="domain" description="YjeF C-terminal" evidence="20">
    <location>
        <begin position="212"/>
        <end position="478"/>
    </location>
</feature>
<evidence type="ECO:0000256" key="8">
    <source>
        <dbReference type="ARBA" id="ARBA00022857"/>
    </source>
</evidence>
<evidence type="ECO:0000256" key="4">
    <source>
        <dbReference type="ARBA" id="ARBA00009524"/>
    </source>
</evidence>
<evidence type="ECO:0000256" key="17">
    <source>
        <dbReference type="HAMAP-Rule" id="MF_01965"/>
    </source>
</evidence>
<dbReference type="PIRSF" id="PIRSF017184">
    <property type="entry name" value="Nnr"/>
    <property type="match status" value="1"/>
</dbReference>
<dbReference type="PROSITE" id="PS51385">
    <property type="entry name" value="YJEF_N"/>
    <property type="match status" value="1"/>
</dbReference>
<comment type="similarity">
    <text evidence="3 19">In the N-terminal section; belongs to the NnrE/AIBP family.</text>
</comment>
<feature type="binding site" evidence="17">
    <location>
        <position position="306"/>
    </location>
    <ligand>
        <name>(6S)-NADPHX</name>
        <dbReference type="ChEBI" id="CHEBI:64076"/>
    </ligand>
</feature>
<evidence type="ECO:0000256" key="3">
    <source>
        <dbReference type="ARBA" id="ARBA00006001"/>
    </source>
</evidence>
<comment type="subunit">
    <text evidence="17">Homotetramer.</text>
</comment>
<comment type="catalytic activity">
    <reaction evidence="1 18 19">
        <text>(6R)-NADHX = (6S)-NADHX</text>
        <dbReference type="Rhea" id="RHEA:32215"/>
        <dbReference type="ChEBI" id="CHEBI:64074"/>
        <dbReference type="ChEBI" id="CHEBI:64075"/>
        <dbReference type="EC" id="5.1.99.6"/>
    </reaction>
</comment>
<evidence type="ECO:0000256" key="2">
    <source>
        <dbReference type="ARBA" id="ARBA00000909"/>
    </source>
</evidence>
<comment type="similarity">
    <text evidence="4 19">In the C-terminal section; belongs to the NnrD/CARKD family.</text>
</comment>
<comment type="similarity">
    <text evidence="17">Belongs to the NnrD/CARKD family.</text>
</comment>
<keyword evidence="5 18" id="KW-0479">Metal-binding</keyword>
<comment type="catalytic activity">
    <reaction evidence="16 17 19">
        <text>(6S)-NADPHX + ADP = AMP + phosphate + NADPH + H(+)</text>
        <dbReference type="Rhea" id="RHEA:32235"/>
        <dbReference type="ChEBI" id="CHEBI:15378"/>
        <dbReference type="ChEBI" id="CHEBI:43474"/>
        <dbReference type="ChEBI" id="CHEBI:57783"/>
        <dbReference type="ChEBI" id="CHEBI:64076"/>
        <dbReference type="ChEBI" id="CHEBI:456215"/>
        <dbReference type="ChEBI" id="CHEBI:456216"/>
        <dbReference type="EC" id="4.2.1.136"/>
    </reaction>
</comment>
<dbReference type="PANTHER" id="PTHR12592">
    <property type="entry name" value="ATP-DEPENDENT (S)-NAD(P)H-HYDRATE DEHYDRATASE FAMILY MEMBER"/>
    <property type="match status" value="1"/>
</dbReference>
<evidence type="ECO:0000256" key="5">
    <source>
        <dbReference type="ARBA" id="ARBA00022723"/>
    </source>
</evidence>
<comment type="function">
    <text evidence="18">Catalyzes the epimerization of the S- and R-forms of NAD(P)HX, a damaged form of NAD(P)H that is a result of enzymatic or heat-dependent hydration. This is a prerequisite for the S-specific NAD(P)H-hydrate dehydratase to allow the repair of both epimers of NAD(P)HX.</text>
</comment>
<dbReference type="AlphaFoldDB" id="A0A7W8EDA6"/>
<evidence type="ECO:0000256" key="18">
    <source>
        <dbReference type="HAMAP-Rule" id="MF_01966"/>
    </source>
</evidence>
<dbReference type="SUPFAM" id="SSF64153">
    <property type="entry name" value="YjeF N-terminal domain-like"/>
    <property type="match status" value="1"/>
</dbReference>
<evidence type="ECO:0000256" key="14">
    <source>
        <dbReference type="ARBA" id="ARBA00025153"/>
    </source>
</evidence>
<feature type="binding site" evidence="18">
    <location>
        <begin position="119"/>
        <end position="125"/>
    </location>
    <ligand>
        <name>(6S)-NADPHX</name>
        <dbReference type="ChEBI" id="CHEBI:64076"/>
    </ligand>
</feature>
<dbReference type="InterPro" id="IPR030677">
    <property type="entry name" value="Nnr"/>
</dbReference>
<evidence type="ECO:0000259" key="20">
    <source>
        <dbReference type="PROSITE" id="PS51383"/>
    </source>
</evidence>